<evidence type="ECO:0000256" key="18">
    <source>
        <dbReference type="ARBA" id="ARBA00023211"/>
    </source>
</evidence>
<dbReference type="CDD" id="cd00075">
    <property type="entry name" value="HATPase"/>
    <property type="match status" value="1"/>
</dbReference>
<gene>
    <name evidence="21" type="ORF">A9Y76_20100</name>
</gene>
<dbReference type="Gene3D" id="1.10.287.130">
    <property type="match status" value="1"/>
</dbReference>
<dbReference type="EC" id="2.7.13.3" evidence="5"/>
<protein>
    <recommendedName>
        <fullName evidence="19">Signal transduction histidine-protein kinase/phosphatase MprB</fullName>
        <ecNumber evidence="5">2.7.13.3</ecNumber>
    </recommendedName>
    <alternativeName>
        <fullName evidence="20">Mycobacterial persistence regulator B</fullName>
    </alternativeName>
</protein>
<keyword evidence="18" id="KW-0464">Manganese</keyword>
<keyword evidence="13" id="KW-0460">Magnesium</keyword>
<evidence type="ECO:0000256" key="17">
    <source>
        <dbReference type="ARBA" id="ARBA00023026"/>
    </source>
</evidence>
<keyword evidence="9" id="KW-0547">Nucleotide-binding</keyword>
<dbReference type="InterPro" id="IPR005467">
    <property type="entry name" value="His_kinase_dom"/>
</dbReference>
<evidence type="ECO:0000256" key="3">
    <source>
        <dbReference type="ARBA" id="ARBA00001946"/>
    </source>
</evidence>
<evidence type="ECO:0000256" key="10">
    <source>
        <dbReference type="ARBA" id="ARBA00022777"/>
    </source>
</evidence>
<dbReference type="SUPFAM" id="SSF47384">
    <property type="entry name" value="Homodimeric domain of signal transducing histidine kinase"/>
    <property type="match status" value="1"/>
</dbReference>
<keyword evidence="8" id="KW-0808">Transferase</keyword>
<evidence type="ECO:0000256" key="7">
    <source>
        <dbReference type="ARBA" id="ARBA00022553"/>
    </source>
</evidence>
<evidence type="ECO:0000313" key="22">
    <source>
        <dbReference type="Proteomes" id="UP000078572"/>
    </source>
</evidence>
<evidence type="ECO:0000256" key="15">
    <source>
        <dbReference type="ARBA" id="ARBA00023012"/>
    </source>
</evidence>
<dbReference type="InterPro" id="IPR003594">
    <property type="entry name" value="HATPase_dom"/>
</dbReference>
<dbReference type="PANTHER" id="PTHR44936:SF9">
    <property type="entry name" value="SENSOR PROTEIN CREC"/>
    <property type="match status" value="1"/>
</dbReference>
<reference evidence="22" key="1">
    <citation type="submission" date="2016-06" db="EMBL/GenBank/DDBJ databases">
        <authorList>
            <person name="Xu Y."/>
            <person name="Nagy A."/>
            <person name="Yan X."/>
            <person name="Kim S.W."/>
            <person name="Haley B."/>
            <person name="Liu N.T."/>
            <person name="Nou X."/>
        </authorList>
    </citation>
    <scope>NUCLEOTIDE SEQUENCE [LARGE SCALE GENOMIC DNA]</scope>
    <source>
        <strain evidence="22">ATCC 49129</strain>
    </source>
</reference>
<dbReference type="Pfam" id="PF00672">
    <property type="entry name" value="HAMP"/>
    <property type="match status" value="1"/>
</dbReference>
<evidence type="ECO:0000313" key="21">
    <source>
        <dbReference type="EMBL" id="ANJ74864.1"/>
    </source>
</evidence>
<dbReference type="Pfam" id="PF00512">
    <property type="entry name" value="HisKA"/>
    <property type="match status" value="1"/>
</dbReference>
<dbReference type="SUPFAM" id="SSF158472">
    <property type="entry name" value="HAMP domain-like"/>
    <property type="match status" value="1"/>
</dbReference>
<dbReference type="GO" id="GO:0005886">
    <property type="term" value="C:plasma membrane"/>
    <property type="evidence" value="ECO:0007669"/>
    <property type="project" value="UniProtKB-SubCell"/>
</dbReference>
<evidence type="ECO:0000256" key="20">
    <source>
        <dbReference type="ARBA" id="ARBA00041776"/>
    </source>
</evidence>
<dbReference type="SMART" id="SM00387">
    <property type="entry name" value="HATPase_c"/>
    <property type="match status" value="1"/>
</dbReference>
<dbReference type="GO" id="GO:0005524">
    <property type="term" value="F:ATP binding"/>
    <property type="evidence" value="ECO:0007669"/>
    <property type="project" value="UniProtKB-KW"/>
</dbReference>
<dbReference type="InterPro" id="IPR003660">
    <property type="entry name" value="HAMP_dom"/>
</dbReference>
<dbReference type="GO" id="GO:0004721">
    <property type="term" value="F:phosphoprotein phosphatase activity"/>
    <property type="evidence" value="ECO:0007669"/>
    <property type="project" value="UniProtKB-KW"/>
</dbReference>
<keyword evidence="6" id="KW-1003">Cell membrane</keyword>
<dbReference type="SUPFAM" id="SSF55874">
    <property type="entry name" value="ATPase domain of HSP90 chaperone/DNA topoisomerase II/histidine kinase"/>
    <property type="match status" value="1"/>
</dbReference>
<keyword evidence="14" id="KW-0904">Protein phosphatase</keyword>
<dbReference type="InterPro" id="IPR036097">
    <property type="entry name" value="HisK_dim/P_sf"/>
</dbReference>
<comment type="cofactor">
    <cofactor evidence="3">
        <name>Mg(2+)</name>
        <dbReference type="ChEBI" id="CHEBI:18420"/>
    </cofactor>
</comment>
<evidence type="ECO:0000256" key="8">
    <source>
        <dbReference type="ARBA" id="ARBA00022679"/>
    </source>
</evidence>
<dbReference type="STRING" id="190721.ACS15_4264"/>
<dbReference type="InterPro" id="IPR003661">
    <property type="entry name" value="HisK_dim/P_dom"/>
</dbReference>
<keyword evidence="17" id="KW-0843">Virulence</keyword>
<dbReference type="GeneID" id="61528339"/>
<dbReference type="GO" id="GO:0000155">
    <property type="term" value="F:phosphorelay sensor kinase activity"/>
    <property type="evidence" value="ECO:0007669"/>
    <property type="project" value="InterPro"/>
</dbReference>
<comment type="subcellular location">
    <subcellularLocation>
        <location evidence="4">Cell inner membrane</location>
        <topology evidence="4">Multi-pass membrane protein</topology>
    </subcellularLocation>
</comment>
<dbReference type="InterPro" id="IPR050980">
    <property type="entry name" value="2C_sensor_his_kinase"/>
</dbReference>
<dbReference type="AlphaFoldDB" id="A0A192A3A4"/>
<dbReference type="Proteomes" id="UP000078572">
    <property type="component" value="Chromosome 2"/>
</dbReference>
<evidence type="ECO:0000256" key="14">
    <source>
        <dbReference type="ARBA" id="ARBA00022912"/>
    </source>
</evidence>
<evidence type="ECO:0000256" key="9">
    <source>
        <dbReference type="ARBA" id="ARBA00022741"/>
    </source>
</evidence>
<dbReference type="Gene3D" id="6.10.340.10">
    <property type="match status" value="1"/>
</dbReference>
<proteinExistence type="predicted"/>
<dbReference type="InterPro" id="IPR004358">
    <property type="entry name" value="Sig_transdc_His_kin-like_C"/>
</dbReference>
<dbReference type="FunFam" id="3.30.565.10:FF:000006">
    <property type="entry name" value="Sensor histidine kinase WalK"/>
    <property type="match status" value="1"/>
</dbReference>
<dbReference type="CDD" id="cd06225">
    <property type="entry name" value="HAMP"/>
    <property type="match status" value="1"/>
</dbReference>
<organism evidence="21 22">
    <name type="scientific">Ralstonia insidiosa</name>
    <dbReference type="NCBI Taxonomy" id="190721"/>
    <lineage>
        <taxon>Bacteria</taxon>
        <taxon>Pseudomonadati</taxon>
        <taxon>Pseudomonadota</taxon>
        <taxon>Betaproteobacteria</taxon>
        <taxon>Burkholderiales</taxon>
        <taxon>Burkholderiaceae</taxon>
        <taxon>Ralstonia</taxon>
    </lineage>
</organism>
<dbReference type="EMBL" id="CP016023">
    <property type="protein sequence ID" value="ANJ74864.1"/>
    <property type="molecule type" value="Genomic_DNA"/>
</dbReference>
<dbReference type="CDD" id="cd00082">
    <property type="entry name" value="HisKA"/>
    <property type="match status" value="1"/>
</dbReference>
<dbReference type="PROSITE" id="PS50109">
    <property type="entry name" value="HIS_KIN"/>
    <property type="match status" value="1"/>
</dbReference>
<dbReference type="OrthoDB" id="9121563at2"/>
<accession>A0A192A3A4</accession>
<evidence type="ECO:0000256" key="4">
    <source>
        <dbReference type="ARBA" id="ARBA00004429"/>
    </source>
</evidence>
<keyword evidence="7" id="KW-0597">Phosphoprotein</keyword>
<dbReference type="RefSeq" id="WP_064807060.1">
    <property type="nucleotide sequence ID" value="NZ_CP016023.1"/>
</dbReference>
<dbReference type="Gene3D" id="3.30.565.10">
    <property type="entry name" value="Histidine kinase-like ATPase, C-terminal domain"/>
    <property type="match status" value="1"/>
</dbReference>
<evidence type="ECO:0000256" key="2">
    <source>
        <dbReference type="ARBA" id="ARBA00001936"/>
    </source>
</evidence>
<dbReference type="Pfam" id="PF12729">
    <property type="entry name" value="4HB_MCP_1"/>
    <property type="match status" value="1"/>
</dbReference>
<evidence type="ECO:0000256" key="1">
    <source>
        <dbReference type="ARBA" id="ARBA00000085"/>
    </source>
</evidence>
<keyword evidence="11" id="KW-0378">Hydrolase</keyword>
<dbReference type="InterPro" id="IPR036890">
    <property type="entry name" value="HATPase_C_sf"/>
</dbReference>
<dbReference type="PRINTS" id="PR00344">
    <property type="entry name" value="BCTRLSENSOR"/>
</dbReference>
<name>A0A192A3A4_9RALS</name>
<comment type="catalytic activity">
    <reaction evidence="1">
        <text>ATP + protein L-histidine = ADP + protein N-phospho-L-histidine.</text>
        <dbReference type="EC" id="2.7.13.3"/>
    </reaction>
</comment>
<dbReference type="Pfam" id="PF02518">
    <property type="entry name" value="HATPase_c"/>
    <property type="match status" value="1"/>
</dbReference>
<evidence type="ECO:0000256" key="5">
    <source>
        <dbReference type="ARBA" id="ARBA00012438"/>
    </source>
</evidence>
<evidence type="ECO:0000256" key="11">
    <source>
        <dbReference type="ARBA" id="ARBA00022801"/>
    </source>
</evidence>
<dbReference type="InterPro" id="IPR024478">
    <property type="entry name" value="HlyB_4HB_MCP"/>
</dbReference>
<dbReference type="PANTHER" id="PTHR44936">
    <property type="entry name" value="SENSOR PROTEIN CREC"/>
    <property type="match status" value="1"/>
</dbReference>
<sequence length="541" mass="59653">MHSPEPAHSAPASGISPRRRLLGLDSPSILRPIRVRLSLVFVTFLLLVIGVGAFSINQLASFHSVSAQISERWLKNSRILGDLNNYISDYRAAEGDFLIASSRADLRAADQQVATLDDLIAASQARYDKIEHDAAERELYSQFVVQWNMYRELARRLMISAKTGEVKGATQLYHTESKRAFDLANDTLGVMTERSVAGGAAETEREAQAYHDARQLIIGAIVVAACLVVIAVAYLAYAVSRPIAVLVDRMHHIVNNDTHVDIPGLERRDEIGDIARAVARFRDNTIELGRSKDALVAQAAVLQDLLDKERRLAELQRNFVSMASHEFRTPLGVIDGHAQRLMRMREAPAPEVIDERCGKIRAAVQRMTHLMDHLLDSSQWLDTTTPAAMRRTKFPLPALLHEVCEMHRDSTPGTRIEEHIEADGPDIIFGDAKLLFQAFSNLIGNAVKYSPPGTPVGVYVQGDAESVSVVVEDRGLGIPERDIERLFERYVRGGNVAGTVGAGVGLYLVKLVVELHQGTITVSSAEGKGSRFIVRLPRLEG</sequence>
<evidence type="ECO:0000256" key="6">
    <source>
        <dbReference type="ARBA" id="ARBA00022475"/>
    </source>
</evidence>
<evidence type="ECO:0000256" key="16">
    <source>
        <dbReference type="ARBA" id="ARBA00023016"/>
    </source>
</evidence>
<keyword evidence="6" id="KW-0472">Membrane</keyword>
<evidence type="ECO:0000256" key="19">
    <source>
        <dbReference type="ARBA" id="ARBA00040454"/>
    </source>
</evidence>
<keyword evidence="15" id="KW-0902">Two-component regulatory system</keyword>
<keyword evidence="12" id="KW-0067">ATP-binding</keyword>
<keyword evidence="10 21" id="KW-0418">Kinase</keyword>
<dbReference type="PROSITE" id="PS50885">
    <property type="entry name" value="HAMP"/>
    <property type="match status" value="1"/>
</dbReference>
<dbReference type="SMART" id="SM00304">
    <property type="entry name" value="HAMP"/>
    <property type="match status" value="1"/>
</dbReference>
<dbReference type="SMART" id="SM00388">
    <property type="entry name" value="HisKA"/>
    <property type="match status" value="1"/>
</dbReference>
<evidence type="ECO:0000256" key="13">
    <source>
        <dbReference type="ARBA" id="ARBA00022842"/>
    </source>
</evidence>
<keyword evidence="16" id="KW-0346">Stress response</keyword>
<evidence type="ECO:0000256" key="12">
    <source>
        <dbReference type="ARBA" id="ARBA00022840"/>
    </source>
</evidence>
<keyword evidence="22" id="KW-1185">Reference proteome</keyword>
<comment type="cofactor">
    <cofactor evidence="2">
        <name>Mn(2+)</name>
        <dbReference type="ChEBI" id="CHEBI:29035"/>
    </cofactor>
</comment>